<sequence length="199" mass="23270">MERRIRREIKGGKLGGKTGTDTLAAGQQTNGNRIFMNWKNWRCNWPICEVRLDRKLCRGRGTEKGTCYRWGEGMNQQLFAEEMWKSLLDKLYEGKMVSTFKGKEAFRVVSFSDEGVIVRLSSKEKEVFLSKREMLNVIEKLIAHEDGVRKKMVDPEFRLKLGLFLLHPWTEKVVRQEEGKRRPYLLLTDEARQRLASGE</sequence>
<accession>A0A2Z3N6R7</accession>
<organism evidence="1 2">
    <name type="scientific">Geobacillus thermoleovorans</name>
    <name type="common">Bacillus thermoleovorans</name>
    <dbReference type="NCBI Taxonomy" id="33941"/>
    <lineage>
        <taxon>Bacteria</taxon>
        <taxon>Bacillati</taxon>
        <taxon>Bacillota</taxon>
        <taxon>Bacilli</taxon>
        <taxon>Bacillales</taxon>
        <taxon>Anoxybacillaceae</taxon>
        <taxon>Geobacillus</taxon>
        <taxon>Geobacillus thermoleovorans group</taxon>
    </lineage>
</organism>
<dbReference type="EMBL" id="CP027303">
    <property type="protein sequence ID" value="AWO74577.1"/>
    <property type="molecule type" value="Genomic_DNA"/>
</dbReference>
<gene>
    <name evidence="1" type="ORF">C1N76_08650</name>
</gene>
<evidence type="ECO:0000313" key="2">
    <source>
        <dbReference type="Proteomes" id="UP000246996"/>
    </source>
</evidence>
<evidence type="ECO:0000313" key="1">
    <source>
        <dbReference type="EMBL" id="AWO74577.1"/>
    </source>
</evidence>
<dbReference type="AlphaFoldDB" id="A0A2Z3N6R7"/>
<proteinExistence type="predicted"/>
<reference evidence="2" key="1">
    <citation type="submission" date="2018-02" db="EMBL/GenBank/DDBJ databases">
        <title>The complete genome of bacterial strain SGAirxxxx.</title>
        <authorList>
            <person name="Schuster S.C."/>
        </authorList>
    </citation>
    <scope>NUCLEOTIDE SEQUENCE [LARGE SCALE GENOMIC DNA]</scope>
    <source>
        <strain evidence="2">SGAir0734</strain>
    </source>
</reference>
<dbReference type="Proteomes" id="UP000246996">
    <property type="component" value="Chromosome"/>
</dbReference>
<protein>
    <submittedName>
        <fullName evidence="1">Uncharacterized protein</fullName>
    </submittedName>
</protein>
<name>A0A2Z3N6R7_GEOTH</name>